<name>A0AC34FNQ4_9BILA</name>
<proteinExistence type="predicted"/>
<dbReference type="WBParaSite" id="ES5_v2.g19009.t1">
    <property type="protein sequence ID" value="ES5_v2.g19009.t1"/>
    <property type="gene ID" value="ES5_v2.g19009"/>
</dbReference>
<evidence type="ECO:0000313" key="2">
    <source>
        <dbReference type="WBParaSite" id="ES5_v2.g19009.t1"/>
    </source>
</evidence>
<sequence>MNEPTDAQLFAAYKVSSFEELQCVLCRGKGEYHHTFTFIIKYFKRTMVDHPDNEIVRIFDYAKKCDILLKKLDSSAKEYCKLCEKPMTLKHLFSHAIKFLNQDELTNICRAISYIEQNCNGFKFLPLFGQKRHRPIEKDGIEENGKRYKKE</sequence>
<reference evidence="2" key="1">
    <citation type="submission" date="2022-11" db="UniProtKB">
        <authorList>
            <consortium name="WormBaseParasite"/>
        </authorList>
    </citation>
    <scope>IDENTIFICATION</scope>
</reference>
<protein>
    <submittedName>
        <fullName evidence="2">Uncharacterized protein</fullName>
    </submittedName>
</protein>
<organism evidence="1 2">
    <name type="scientific">Panagrolaimus sp. ES5</name>
    <dbReference type="NCBI Taxonomy" id="591445"/>
    <lineage>
        <taxon>Eukaryota</taxon>
        <taxon>Metazoa</taxon>
        <taxon>Ecdysozoa</taxon>
        <taxon>Nematoda</taxon>
        <taxon>Chromadorea</taxon>
        <taxon>Rhabditida</taxon>
        <taxon>Tylenchina</taxon>
        <taxon>Panagrolaimomorpha</taxon>
        <taxon>Panagrolaimoidea</taxon>
        <taxon>Panagrolaimidae</taxon>
        <taxon>Panagrolaimus</taxon>
    </lineage>
</organism>
<accession>A0AC34FNQ4</accession>
<dbReference type="Proteomes" id="UP000887579">
    <property type="component" value="Unplaced"/>
</dbReference>
<evidence type="ECO:0000313" key="1">
    <source>
        <dbReference type="Proteomes" id="UP000887579"/>
    </source>
</evidence>